<dbReference type="OMA" id="YVPSEPP"/>
<keyword evidence="2" id="KW-1185">Reference proteome</keyword>
<reference evidence="1 2" key="1">
    <citation type="journal article" date="2014" name="BMC Genomics">
        <title>Genome sequencing of four Aureobasidium pullulans varieties: biotechnological potential, stress tolerance, and description of new species.</title>
        <authorList>
            <person name="Gostin Ar C."/>
            <person name="Ohm R.A."/>
            <person name="Kogej T."/>
            <person name="Sonjak S."/>
            <person name="Turk M."/>
            <person name="Zajc J."/>
            <person name="Zalar P."/>
            <person name="Grube M."/>
            <person name="Sun H."/>
            <person name="Han J."/>
            <person name="Sharma A."/>
            <person name="Chiniquy J."/>
            <person name="Ngan C.Y."/>
            <person name="Lipzen A."/>
            <person name="Barry K."/>
            <person name="Grigoriev I.V."/>
            <person name="Gunde-Cimerman N."/>
        </authorList>
    </citation>
    <scope>NUCLEOTIDE SEQUENCE [LARGE SCALE GENOMIC DNA]</scope>
    <source>
        <strain evidence="1 2">EXF-2481</strain>
    </source>
</reference>
<dbReference type="EMBL" id="KL584765">
    <property type="protein sequence ID" value="KEQ93648.1"/>
    <property type="molecule type" value="Genomic_DNA"/>
</dbReference>
<dbReference type="GeneID" id="25366990"/>
<proteinExistence type="predicted"/>
<gene>
    <name evidence="1" type="ORF">AUEXF2481DRAFT_41876</name>
</gene>
<accession>A0A074Y7B5</accession>
<name>A0A074Y7B5_AURSE</name>
<dbReference type="AlphaFoldDB" id="A0A074Y7B5"/>
<evidence type="ECO:0000313" key="2">
    <source>
        <dbReference type="Proteomes" id="UP000030641"/>
    </source>
</evidence>
<dbReference type="STRING" id="1043005.A0A074Y7B5"/>
<evidence type="ECO:0000313" key="1">
    <source>
        <dbReference type="EMBL" id="KEQ93648.1"/>
    </source>
</evidence>
<organism evidence="1 2">
    <name type="scientific">Aureobasidium subglaciale (strain EXF-2481)</name>
    <name type="common">Aureobasidium pullulans var. subglaciale</name>
    <dbReference type="NCBI Taxonomy" id="1043005"/>
    <lineage>
        <taxon>Eukaryota</taxon>
        <taxon>Fungi</taxon>
        <taxon>Dikarya</taxon>
        <taxon>Ascomycota</taxon>
        <taxon>Pezizomycotina</taxon>
        <taxon>Dothideomycetes</taxon>
        <taxon>Dothideomycetidae</taxon>
        <taxon>Dothideales</taxon>
        <taxon>Saccotheciaceae</taxon>
        <taxon>Aureobasidium</taxon>
    </lineage>
</organism>
<dbReference type="Proteomes" id="UP000030641">
    <property type="component" value="Unassembled WGS sequence"/>
</dbReference>
<sequence length="916" mass="105606">MPVAGVLSLGRRVQYATRTRHAHSCSIGQHARRSFFNSRHVKSDNLPADKQLDILRKYAVDDVSHRSTARLQLHTHKDSETRSSTWSLSSNPKHDALKRIVARHLEHLAALETLDDIGLPLTRQEQATLQSLDYNHHHVDHYANIFSSKDSLFAARLLIASHAPPFFVYHDFLARTHIRPEALRLLLDHLPVWDPDAFCVSHDLVTPVFERLLYHCRRVWPDAIPTMATWLTKQLRLSDARLTRIKDSGLNGDDNELIAYLTSRYNYALRLLSQPSHVSPFKNIIFQEAAQATILKHMADHDPAFAINRQGYRAVARVQLAAKKSSSEREWARLKSPSWPPWKEDRTGMDAHIGLDYGISRARQILLRMQEAGYPLKDWDRVAMIYAGWDTDRSPTIQKRIFLDDLPRSDIAKSLWIARIKTTRTAQQAWACFLAYQDEHLPLDHRIYHAMFEVLIQERKRVMLGSENIGHEVDRDDMDPLYPGDTMEIGSPPSSTHQLTYIRAEMPSVQQLYDHMREDGKHPSDDTLTLLLDSAESLAEGLVYLETGAQDHRIAINALLHGSKDYQVLHKLPDNLFTAYTRLLCRFPHTPLDTELKMQWRYGSIIKSNFDLRQPLARALYLLVQQKRTYLPAWNCVFSALARRNAPTLASSWRSLHLRGEESLKEQNELYDKIFAFNLARQVNQTMWENDLTLDEDAFLNICIVAEHAASAVHTIFREYGYRQEHASESTGRLITHANTMFQDGPDWMKEQFWILTEGAKDSKSSMPRIESSAVKLPHLYTIPRPAMLHAYIRALGLLRDYEGLKELVTWMARYRKDLAKRCAMDRRGHVLMRRALIALRVFLEDRWELSRELEENADEEMDDGITSSASAENIEEIKALVESVPRWGGWPSDEEVEMYVEIGLDNGREEQMSEA</sequence>
<dbReference type="HOGENOM" id="CLU_005247_1_1_1"/>
<dbReference type="OrthoDB" id="410701at2759"/>
<protein>
    <submittedName>
        <fullName evidence="1">Uncharacterized protein</fullName>
    </submittedName>
</protein>
<dbReference type="InParanoid" id="A0A074Y7B5"/>
<dbReference type="RefSeq" id="XP_013342083.1">
    <property type="nucleotide sequence ID" value="XM_013486629.1"/>
</dbReference>